<dbReference type="HOGENOM" id="CLU_2112916_0_0_1"/>
<dbReference type="Gramene" id="ORUFI03G31420.1">
    <property type="protein sequence ID" value="ORUFI03G31420.1"/>
    <property type="gene ID" value="ORUFI03G31420"/>
</dbReference>
<evidence type="ECO:0000313" key="3">
    <source>
        <dbReference type="Proteomes" id="UP000008022"/>
    </source>
</evidence>
<keyword evidence="3" id="KW-1185">Reference proteome</keyword>
<feature type="transmembrane region" description="Helical" evidence="1">
    <location>
        <begin position="66"/>
        <end position="85"/>
    </location>
</feature>
<reference evidence="2" key="2">
    <citation type="submission" date="2015-06" db="UniProtKB">
        <authorList>
            <consortium name="EnsemblPlants"/>
        </authorList>
    </citation>
    <scope>IDENTIFICATION</scope>
</reference>
<dbReference type="Proteomes" id="UP000008022">
    <property type="component" value="Unassembled WGS sequence"/>
</dbReference>
<proteinExistence type="predicted"/>
<name>A0A0E0NZT5_ORYRU</name>
<reference evidence="3" key="1">
    <citation type="submission" date="2013-06" db="EMBL/GenBank/DDBJ databases">
        <authorList>
            <person name="Zhao Q."/>
        </authorList>
    </citation>
    <scope>NUCLEOTIDE SEQUENCE</scope>
    <source>
        <strain evidence="3">cv. W1943</strain>
    </source>
</reference>
<accession>A0A0E0NZT5</accession>
<keyword evidence="1" id="KW-0812">Transmembrane</keyword>
<evidence type="ECO:0000313" key="2">
    <source>
        <dbReference type="EnsemblPlants" id="ORUFI03G31420.1"/>
    </source>
</evidence>
<dbReference type="EnsemblPlants" id="ORUFI03G31420.1">
    <property type="protein sequence ID" value="ORUFI03G31420.1"/>
    <property type="gene ID" value="ORUFI03G31420"/>
</dbReference>
<protein>
    <submittedName>
        <fullName evidence="2">Uncharacterized protein</fullName>
    </submittedName>
</protein>
<evidence type="ECO:0000256" key="1">
    <source>
        <dbReference type="SAM" id="Phobius"/>
    </source>
</evidence>
<keyword evidence="1" id="KW-0472">Membrane</keyword>
<organism evidence="2 3">
    <name type="scientific">Oryza rufipogon</name>
    <name type="common">Brownbeard rice</name>
    <name type="synonym">Asian wild rice</name>
    <dbReference type="NCBI Taxonomy" id="4529"/>
    <lineage>
        <taxon>Eukaryota</taxon>
        <taxon>Viridiplantae</taxon>
        <taxon>Streptophyta</taxon>
        <taxon>Embryophyta</taxon>
        <taxon>Tracheophyta</taxon>
        <taxon>Spermatophyta</taxon>
        <taxon>Magnoliopsida</taxon>
        <taxon>Liliopsida</taxon>
        <taxon>Poales</taxon>
        <taxon>Poaceae</taxon>
        <taxon>BOP clade</taxon>
        <taxon>Oryzoideae</taxon>
        <taxon>Oryzeae</taxon>
        <taxon>Oryzinae</taxon>
        <taxon>Oryza</taxon>
    </lineage>
</organism>
<sequence length="115" mass="12658">MKISLFRIPELRAGPCWPSLPRHSTAIGPGQHGYNPTPESNRVVPGTGQITGPWVRPSGLGPYGHLYLKVLFFVIFIYSLHTLVVPHPLGYGRALNPVQVSLLSILQSASLFCIW</sequence>
<keyword evidence="1" id="KW-1133">Transmembrane helix</keyword>
<dbReference type="AlphaFoldDB" id="A0A0E0NZT5"/>